<organism evidence="1 2">
    <name type="scientific">Araneus ventricosus</name>
    <name type="common">Orbweaver spider</name>
    <name type="synonym">Epeira ventricosa</name>
    <dbReference type="NCBI Taxonomy" id="182803"/>
    <lineage>
        <taxon>Eukaryota</taxon>
        <taxon>Metazoa</taxon>
        <taxon>Ecdysozoa</taxon>
        <taxon>Arthropoda</taxon>
        <taxon>Chelicerata</taxon>
        <taxon>Arachnida</taxon>
        <taxon>Araneae</taxon>
        <taxon>Araneomorphae</taxon>
        <taxon>Entelegynae</taxon>
        <taxon>Araneoidea</taxon>
        <taxon>Araneidae</taxon>
        <taxon>Araneus</taxon>
    </lineage>
</organism>
<comment type="caution">
    <text evidence="1">The sequence shown here is derived from an EMBL/GenBank/DDBJ whole genome shotgun (WGS) entry which is preliminary data.</text>
</comment>
<dbReference type="Proteomes" id="UP000499080">
    <property type="component" value="Unassembled WGS sequence"/>
</dbReference>
<sequence length="140" mass="15617">MIDFKQGSMMMRKKYSSLCMLPSHASMRDATTADGAFAHLTRRRGGSNLDFRSVINPLGGEYCHVSNLFGTFLGNSLPCLLNRFHPSLVKAADTFTLEFESVENIGKIGEESYNIVPIDMHDSTQASRLRSAERSRLLIL</sequence>
<evidence type="ECO:0000313" key="1">
    <source>
        <dbReference type="EMBL" id="GBM39224.1"/>
    </source>
</evidence>
<reference evidence="1 2" key="1">
    <citation type="journal article" date="2019" name="Sci. Rep.">
        <title>Orb-weaving spider Araneus ventricosus genome elucidates the spidroin gene catalogue.</title>
        <authorList>
            <person name="Kono N."/>
            <person name="Nakamura H."/>
            <person name="Ohtoshi R."/>
            <person name="Moran D.A.P."/>
            <person name="Shinohara A."/>
            <person name="Yoshida Y."/>
            <person name="Fujiwara M."/>
            <person name="Mori M."/>
            <person name="Tomita M."/>
            <person name="Arakawa K."/>
        </authorList>
    </citation>
    <scope>NUCLEOTIDE SEQUENCE [LARGE SCALE GENOMIC DNA]</scope>
</reference>
<dbReference type="AlphaFoldDB" id="A0A4Y2FI10"/>
<protein>
    <submittedName>
        <fullName evidence="1">Uncharacterized protein</fullName>
    </submittedName>
</protein>
<keyword evidence="2" id="KW-1185">Reference proteome</keyword>
<proteinExistence type="predicted"/>
<evidence type="ECO:0000313" key="2">
    <source>
        <dbReference type="Proteomes" id="UP000499080"/>
    </source>
</evidence>
<name>A0A4Y2FI10_ARAVE</name>
<dbReference type="EMBL" id="BGPR01000889">
    <property type="protein sequence ID" value="GBM39224.1"/>
    <property type="molecule type" value="Genomic_DNA"/>
</dbReference>
<accession>A0A4Y2FI10</accession>
<gene>
    <name evidence="1" type="ORF">AVEN_223840_1</name>
</gene>